<dbReference type="PROSITE" id="PS50914">
    <property type="entry name" value="BON"/>
    <property type="match status" value="1"/>
</dbReference>
<dbReference type="Pfam" id="PF04972">
    <property type="entry name" value="BON"/>
    <property type="match status" value="1"/>
</dbReference>
<evidence type="ECO:0000259" key="1">
    <source>
        <dbReference type="PROSITE" id="PS50914"/>
    </source>
</evidence>
<organism evidence="2 3">
    <name type="scientific">Anatilimnocola aggregata</name>
    <dbReference type="NCBI Taxonomy" id="2528021"/>
    <lineage>
        <taxon>Bacteria</taxon>
        <taxon>Pseudomonadati</taxon>
        <taxon>Planctomycetota</taxon>
        <taxon>Planctomycetia</taxon>
        <taxon>Pirellulales</taxon>
        <taxon>Pirellulaceae</taxon>
        <taxon>Anatilimnocola</taxon>
    </lineage>
</organism>
<keyword evidence="3" id="KW-1185">Reference proteome</keyword>
<accession>A0A517YEL6</accession>
<sequence>MNPVLDLPLPFASVDADVAKNIGLYLRGIRGGFQRIGVSATGGTVKLSGLVGSFYLRQLAVETTKHVAGVRRVLDDLEVDPE</sequence>
<reference evidence="2 3" key="1">
    <citation type="submission" date="2019-02" db="EMBL/GenBank/DDBJ databases">
        <title>Deep-cultivation of Planctomycetes and their phenomic and genomic characterization uncovers novel biology.</title>
        <authorList>
            <person name="Wiegand S."/>
            <person name="Jogler M."/>
            <person name="Boedeker C."/>
            <person name="Pinto D."/>
            <person name="Vollmers J."/>
            <person name="Rivas-Marin E."/>
            <person name="Kohn T."/>
            <person name="Peeters S.H."/>
            <person name="Heuer A."/>
            <person name="Rast P."/>
            <person name="Oberbeckmann S."/>
            <person name="Bunk B."/>
            <person name="Jeske O."/>
            <person name="Meyerdierks A."/>
            <person name="Storesund J.E."/>
            <person name="Kallscheuer N."/>
            <person name="Luecker S."/>
            <person name="Lage O.M."/>
            <person name="Pohl T."/>
            <person name="Merkel B.J."/>
            <person name="Hornburger P."/>
            <person name="Mueller R.-W."/>
            <person name="Bruemmer F."/>
            <person name="Labrenz M."/>
            <person name="Spormann A.M."/>
            <person name="Op den Camp H."/>
            <person name="Overmann J."/>
            <person name="Amann R."/>
            <person name="Jetten M.S.M."/>
            <person name="Mascher T."/>
            <person name="Medema M.H."/>
            <person name="Devos D.P."/>
            <person name="Kaster A.-K."/>
            <person name="Ovreas L."/>
            <person name="Rohde M."/>
            <person name="Galperin M.Y."/>
            <person name="Jogler C."/>
        </authorList>
    </citation>
    <scope>NUCLEOTIDE SEQUENCE [LARGE SCALE GENOMIC DNA]</scope>
    <source>
        <strain evidence="2 3">ETA_A8</strain>
    </source>
</reference>
<dbReference type="AlphaFoldDB" id="A0A517YEL6"/>
<evidence type="ECO:0000313" key="2">
    <source>
        <dbReference type="EMBL" id="QDU28685.1"/>
    </source>
</evidence>
<dbReference type="Proteomes" id="UP000315017">
    <property type="component" value="Chromosome"/>
</dbReference>
<protein>
    <submittedName>
        <fullName evidence="2">BON domain protein</fullName>
    </submittedName>
</protein>
<dbReference type="OrthoDB" id="214050at2"/>
<proteinExistence type="predicted"/>
<dbReference type="InterPro" id="IPR007055">
    <property type="entry name" value="BON_dom"/>
</dbReference>
<dbReference type="RefSeq" id="WP_145091379.1">
    <property type="nucleotide sequence ID" value="NZ_CP036274.1"/>
</dbReference>
<dbReference type="EMBL" id="CP036274">
    <property type="protein sequence ID" value="QDU28685.1"/>
    <property type="molecule type" value="Genomic_DNA"/>
</dbReference>
<dbReference type="KEGG" id="aagg:ETAA8_37880"/>
<evidence type="ECO:0000313" key="3">
    <source>
        <dbReference type="Proteomes" id="UP000315017"/>
    </source>
</evidence>
<name>A0A517YEL6_9BACT</name>
<dbReference type="Gene3D" id="3.30.1340.30">
    <property type="match status" value="1"/>
</dbReference>
<feature type="domain" description="BON" evidence="1">
    <location>
        <begin position="14"/>
        <end position="81"/>
    </location>
</feature>
<gene>
    <name evidence="2" type="ORF">ETAA8_37880</name>
</gene>